<comment type="caution">
    <text evidence="1">The sequence shown here is derived from an EMBL/GenBank/DDBJ whole genome shotgun (WGS) entry which is preliminary data.</text>
</comment>
<dbReference type="EMBL" id="JBBKAK010000001">
    <property type="protein sequence ID" value="MEJ8668392.1"/>
    <property type="molecule type" value="Genomic_DNA"/>
</dbReference>
<evidence type="ECO:0000313" key="2">
    <source>
        <dbReference type="Proteomes" id="UP001376459"/>
    </source>
</evidence>
<keyword evidence="2" id="KW-1185">Reference proteome</keyword>
<proteinExistence type="predicted"/>
<name>A0ABU8UIE7_9ACTN</name>
<reference evidence="1 2" key="1">
    <citation type="submission" date="2024-03" db="EMBL/GenBank/DDBJ databases">
        <title>Novel Streptomyces species of biotechnological and ecological value are a feature of Machair soil.</title>
        <authorList>
            <person name="Prole J.R."/>
            <person name="Goodfellow M."/>
            <person name="Allenby N."/>
            <person name="Ward A.C."/>
        </authorList>
    </citation>
    <scope>NUCLEOTIDE SEQUENCE [LARGE SCALE GENOMIC DNA]</scope>
    <source>
        <strain evidence="1 2">MS1.AVA.1</strain>
    </source>
</reference>
<protein>
    <submittedName>
        <fullName evidence="1">Uncharacterized protein</fullName>
    </submittedName>
</protein>
<gene>
    <name evidence="1" type="ORF">WKI71_06955</name>
</gene>
<accession>A0ABU8UIE7</accession>
<evidence type="ECO:0000313" key="1">
    <source>
        <dbReference type="EMBL" id="MEJ8668392.1"/>
    </source>
</evidence>
<dbReference type="Proteomes" id="UP001376459">
    <property type="component" value="Unassembled WGS sequence"/>
</dbReference>
<organism evidence="1 2">
    <name type="scientific">Streptomyces machairae</name>
    <dbReference type="NCBI Taxonomy" id="3134109"/>
    <lineage>
        <taxon>Bacteria</taxon>
        <taxon>Bacillati</taxon>
        <taxon>Actinomycetota</taxon>
        <taxon>Actinomycetes</taxon>
        <taxon>Kitasatosporales</taxon>
        <taxon>Streptomycetaceae</taxon>
        <taxon>Streptomyces</taxon>
    </lineage>
</organism>
<sequence length="47" mass="5173">MNWAITSFAEMSSICVPRKTIRSSSSFEYGSCVLRPELVRSVNSGST</sequence>